<dbReference type="PANTHER" id="PTHR24421">
    <property type="entry name" value="NITRATE/NITRITE SENSOR PROTEIN NARX-RELATED"/>
    <property type="match status" value="1"/>
</dbReference>
<dbReference type="InterPro" id="IPR011712">
    <property type="entry name" value="Sig_transdc_His_kin_sub3_dim/P"/>
</dbReference>
<dbReference type="GO" id="GO:0000155">
    <property type="term" value="F:phosphorelay sensor kinase activity"/>
    <property type="evidence" value="ECO:0007669"/>
    <property type="project" value="InterPro"/>
</dbReference>
<keyword evidence="4" id="KW-0175">Coiled coil</keyword>
<sequence>MNDAATTAAERYRLLLQRLEANEREFRRLGRAVVKVQEDERRRLARELHDGVGQNLTVLKHRLAQLGAALGAADAALRAPLEDAILLCTQALEDTRQMSRLLRPPILDDLGLEAALGWLGRSQSAAGATPVSVEIGPLPTLDEALQTLLFRSAQEALTNALKHSAAQSVLLRLVARDGWAHLQVLDDGRGCDPQQALVAGGSGLSGLRERLRLSGGSLRLQSSPGEGCCVQIRVPLEAD</sequence>
<dbReference type="Proteomes" id="UP000437931">
    <property type="component" value="Unassembled WGS sequence"/>
</dbReference>
<dbReference type="GO" id="GO:0016020">
    <property type="term" value="C:membrane"/>
    <property type="evidence" value="ECO:0007669"/>
    <property type="project" value="InterPro"/>
</dbReference>
<dbReference type="Pfam" id="PF07730">
    <property type="entry name" value="HisKA_3"/>
    <property type="match status" value="1"/>
</dbReference>
<keyword evidence="8" id="KW-1185">Reference proteome</keyword>
<evidence type="ECO:0000313" key="8">
    <source>
        <dbReference type="Proteomes" id="UP000437931"/>
    </source>
</evidence>
<proteinExistence type="predicted"/>
<gene>
    <name evidence="6" type="ORF">GIY21_00710</name>
    <name evidence="7" type="ORF">GIY22_02060</name>
</gene>
<feature type="domain" description="Histidine kinase" evidence="5">
    <location>
        <begin position="149"/>
        <end position="238"/>
    </location>
</feature>
<accession>A0A6N7Q383</accession>
<keyword evidence="1" id="KW-0808">Transferase</keyword>
<dbReference type="InterPro" id="IPR003594">
    <property type="entry name" value="HATPase_dom"/>
</dbReference>
<dbReference type="RefSeq" id="WP_153750314.1">
    <property type="nucleotide sequence ID" value="NZ_WJPM01000001.1"/>
</dbReference>
<dbReference type="PROSITE" id="PS50109">
    <property type="entry name" value="HIS_KIN"/>
    <property type="match status" value="1"/>
</dbReference>
<dbReference type="GO" id="GO:0046983">
    <property type="term" value="F:protein dimerization activity"/>
    <property type="evidence" value="ECO:0007669"/>
    <property type="project" value="InterPro"/>
</dbReference>
<dbReference type="Pfam" id="PF02518">
    <property type="entry name" value="HATPase_c"/>
    <property type="match status" value="1"/>
</dbReference>
<dbReference type="InterPro" id="IPR005467">
    <property type="entry name" value="His_kinase_dom"/>
</dbReference>
<comment type="caution">
    <text evidence="6">The sequence shown here is derived from an EMBL/GenBank/DDBJ whole genome shotgun (WGS) entry which is preliminary data.</text>
</comment>
<evidence type="ECO:0000256" key="4">
    <source>
        <dbReference type="SAM" id="Coils"/>
    </source>
</evidence>
<dbReference type="EMBL" id="WJPN01000001">
    <property type="protein sequence ID" value="MRG98808.1"/>
    <property type="molecule type" value="Genomic_DNA"/>
</dbReference>
<dbReference type="InterPro" id="IPR036890">
    <property type="entry name" value="HATPase_C_sf"/>
</dbReference>
<dbReference type="Proteomes" id="UP000439314">
    <property type="component" value="Unassembled WGS sequence"/>
</dbReference>
<dbReference type="EMBL" id="WJPM01000001">
    <property type="protein sequence ID" value="MRH73401.1"/>
    <property type="molecule type" value="Genomic_DNA"/>
</dbReference>
<evidence type="ECO:0000256" key="3">
    <source>
        <dbReference type="ARBA" id="ARBA00023012"/>
    </source>
</evidence>
<feature type="coiled-coil region" evidence="4">
    <location>
        <begin position="2"/>
        <end position="29"/>
    </location>
</feature>
<evidence type="ECO:0000313" key="6">
    <source>
        <dbReference type="EMBL" id="MRG98808.1"/>
    </source>
</evidence>
<evidence type="ECO:0000313" key="9">
    <source>
        <dbReference type="Proteomes" id="UP000439314"/>
    </source>
</evidence>
<dbReference type="PANTHER" id="PTHR24421:SF58">
    <property type="entry name" value="SIGNAL TRANSDUCTION HISTIDINE-PROTEIN KINASE_PHOSPHATASE UHPB"/>
    <property type="match status" value="1"/>
</dbReference>
<name>A0A6N7Q383_9XANT</name>
<evidence type="ECO:0000256" key="1">
    <source>
        <dbReference type="ARBA" id="ARBA00022679"/>
    </source>
</evidence>
<keyword evidence="3" id="KW-0902">Two-component regulatory system</keyword>
<dbReference type="SMART" id="SM00387">
    <property type="entry name" value="HATPase_c"/>
    <property type="match status" value="1"/>
</dbReference>
<keyword evidence="2 6" id="KW-0418">Kinase</keyword>
<dbReference type="AlphaFoldDB" id="A0A6N7Q383"/>
<evidence type="ECO:0000259" key="5">
    <source>
        <dbReference type="PROSITE" id="PS50109"/>
    </source>
</evidence>
<evidence type="ECO:0000313" key="7">
    <source>
        <dbReference type="EMBL" id="MRH73401.1"/>
    </source>
</evidence>
<dbReference type="InterPro" id="IPR050482">
    <property type="entry name" value="Sensor_HK_TwoCompSys"/>
</dbReference>
<dbReference type="CDD" id="cd16917">
    <property type="entry name" value="HATPase_UhpB-NarQ-NarX-like"/>
    <property type="match status" value="1"/>
</dbReference>
<reference evidence="7" key="2">
    <citation type="journal article" date="2020" name="Plant Dis.">
        <title>A Grain Rot of Rice in Iran Caused by a Xanthomonas Strain Closely Related to X. sacchari.</title>
        <authorList>
            <person name="Mirghasempour S.A."/>
            <person name="Huang S."/>
            <person name="Studholme D.J."/>
            <person name="Brady C.L."/>
        </authorList>
    </citation>
    <scope>NUCLEOTIDE SEQUENCE</scope>
    <source>
        <strain evidence="7">SAM114</strain>
    </source>
</reference>
<protein>
    <submittedName>
        <fullName evidence="6">Sensor histidine kinase</fullName>
    </submittedName>
</protein>
<organism evidence="6 9">
    <name type="scientific">Xanthomonas sontii</name>
    <dbReference type="NCBI Taxonomy" id="2650745"/>
    <lineage>
        <taxon>Bacteria</taxon>
        <taxon>Pseudomonadati</taxon>
        <taxon>Pseudomonadota</taxon>
        <taxon>Gammaproteobacteria</taxon>
        <taxon>Lysobacterales</taxon>
        <taxon>Lysobacteraceae</taxon>
        <taxon>Xanthomonas</taxon>
    </lineage>
</organism>
<dbReference type="Gene3D" id="1.20.5.1930">
    <property type="match status" value="1"/>
</dbReference>
<reference evidence="8 9" key="1">
    <citation type="submission" date="2019-11" db="EMBL/GenBank/DDBJ databases">
        <title>First report of rice panicle blight caused by Xanthomonas sp. in Iran.</title>
        <authorList>
            <person name="Mirghasempour S.A."/>
            <person name="Huang S."/>
            <person name="Brady C.L."/>
            <person name="Studholme D.J."/>
        </authorList>
    </citation>
    <scope>NUCLEOTIDE SEQUENCE [LARGE SCALE GENOMIC DNA]</scope>
    <source>
        <strain evidence="6 9">ASD011</strain>
        <strain evidence="8">SAM114</strain>
    </source>
</reference>
<dbReference type="SUPFAM" id="SSF55874">
    <property type="entry name" value="ATPase domain of HSP90 chaperone/DNA topoisomerase II/histidine kinase"/>
    <property type="match status" value="1"/>
</dbReference>
<evidence type="ECO:0000256" key="2">
    <source>
        <dbReference type="ARBA" id="ARBA00022777"/>
    </source>
</evidence>
<dbReference type="Gene3D" id="3.30.565.10">
    <property type="entry name" value="Histidine kinase-like ATPase, C-terminal domain"/>
    <property type="match status" value="1"/>
</dbReference>